<feature type="coiled-coil region" evidence="2">
    <location>
        <begin position="7"/>
        <end position="44"/>
    </location>
</feature>
<comment type="caution">
    <text evidence="4">The sequence shown here is derived from an EMBL/GenBank/DDBJ whole genome shotgun (WGS) entry which is preliminary data.</text>
</comment>
<organism evidence="4 5">
    <name type="scientific">Bambusicola thoracicus</name>
    <name type="common">Chinese bamboo-partridge</name>
    <name type="synonym">Perdix thoracica</name>
    <dbReference type="NCBI Taxonomy" id="9083"/>
    <lineage>
        <taxon>Eukaryota</taxon>
        <taxon>Metazoa</taxon>
        <taxon>Chordata</taxon>
        <taxon>Craniata</taxon>
        <taxon>Vertebrata</taxon>
        <taxon>Euteleostomi</taxon>
        <taxon>Archelosauria</taxon>
        <taxon>Archosauria</taxon>
        <taxon>Dinosauria</taxon>
        <taxon>Saurischia</taxon>
        <taxon>Theropoda</taxon>
        <taxon>Coelurosauria</taxon>
        <taxon>Aves</taxon>
        <taxon>Neognathae</taxon>
        <taxon>Galloanserae</taxon>
        <taxon>Galliformes</taxon>
        <taxon>Phasianidae</taxon>
        <taxon>Perdicinae</taxon>
        <taxon>Bambusicola</taxon>
    </lineage>
</organism>
<keyword evidence="5" id="KW-1185">Reference proteome</keyword>
<name>A0A2P4SVX1_BAMTH</name>
<protein>
    <recommendedName>
        <fullName evidence="6">Protein Spindly</fullName>
    </recommendedName>
</protein>
<dbReference type="EMBL" id="PPHD01020030">
    <property type="protein sequence ID" value="POI28274.1"/>
    <property type="molecule type" value="Genomic_DNA"/>
</dbReference>
<dbReference type="PANTHER" id="PTHR32123:SF9">
    <property type="entry name" value="PROTEIN SPINDLY"/>
    <property type="match status" value="1"/>
</dbReference>
<feature type="compositionally biased region" description="Basic and acidic residues" evidence="3">
    <location>
        <begin position="228"/>
        <end position="239"/>
    </location>
</feature>
<dbReference type="PANTHER" id="PTHR32123">
    <property type="entry name" value="BICD FAMILY-LIKE CARGO ADAPTER"/>
    <property type="match status" value="1"/>
</dbReference>
<evidence type="ECO:0000313" key="4">
    <source>
        <dbReference type="EMBL" id="POI28274.1"/>
    </source>
</evidence>
<dbReference type="GO" id="GO:0000940">
    <property type="term" value="C:outer kinetochore"/>
    <property type="evidence" value="ECO:0007669"/>
    <property type="project" value="TreeGrafter"/>
</dbReference>
<dbReference type="AlphaFoldDB" id="A0A2P4SVX1"/>
<dbReference type="GO" id="GO:0043515">
    <property type="term" value="F:kinetochore binding"/>
    <property type="evidence" value="ECO:0007669"/>
    <property type="project" value="TreeGrafter"/>
</dbReference>
<evidence type="ECO:0000256" key="1">
    <source>
        <dbReference type="ARBA" id="ARBA00023054"/>
    </source>
</evidence>
<evidence type="ECO:0008006" key="6">
    <source>
        <dbReference type="Google" id="ProtNLM"/>
    </source>
</evidence>
<evidence type="ECO:0000256" key="2">
    <source>
        <dbReference type="SAM" id="Coils"/>
    </source>
</evidence>
<dbReference type="GO" id="GO:0000132">
    <property type="term" value="P:establishment of mitotic spindle orientation"/>
    <property type="evidence" value="ECO:0007669"/>
    <property type="project" value="TreeGrafter"/>
</dbReference>
<reference evidence="4 5" key="1">
    <citation type="submission" date="2018-01" db="EMBL/GenBank/DDBJ databases">
        <title>Comparison of the Chinese Bamboo Partridge and Red Junglefowl genome sequences highlights the importance of demography in genome evolution.</title>
        <authorList>
            <person name="Tiley G.P."/>
            <person name="Kimball R.T."/>
            <person name="Braun E.L."/>
            <person name="Burleigh J.G."/>
        </authorList>
    </citation>
    <scope>NUCLEOTIDE SEQUENCE [LARGE SCALE GENOMIC DNA]</scope>
    <source>
        <strain evidence="4">RTK389</strain>
        <tissue evidence="4">Blood</tissue>
    </source>
</reference>
<proteinExistence type="predicted"/>
<dbReference type="GO" id="GO:0007080">
    <property type="term" value="P:mitotic metaphase chromosome alignment"/>
    <property type="evidence" value="ECO:0007669"/>
    <property type="project" value="TreeGrafter"/>
</dbReference>
<gene>
    <name evidence="4" type="ORF">CIB84_007976</name>
</gene>
<dbReference type="InterPro" id="IPR051149">
    <property type="entry name" value="Spindly/BICDR_Dynein_Adapter"/>
</dbReference>
<dbReference type="GO" id="GO:0034501">
    <property type="term" value="P:protein localization to kinetochore"/>
    <property type="evidence" value="ECO:0007669"/>
    <property type="project" value="TreeGrafter"/>
</dbReference>
<dbReference type="Proteomes" id="UP000237246">
    <property type="component" value="Unassembled WGS sequence"/>
</dbReference>
<keyword evidence="1 2" id="KW-0175">Coiled coil</keyword>
<feature type="region of interest" description="Disordered" evidence="3">
    <location>
        <begin position="228"/>
        <end position="259"/>
    </location>
</feature>
<dbReference type="GO" id="GO:0000922">
    <property type="term" value="C:spindle pole"/>
    <property type="evidence" value="ECO:0007669"/>
    <property type="project" value="TreeGrafter"/>
</dbReference>
<dbReference type="OrthoDB" id="2121607at2759"/>
<evidence type="ECO:0000313" key="5">
    <source>
        <dbReference type="Proteomes" id="UP000237246"/>
    </source>
</evidence>
<accession>A0A2P4SVX1</accession>
<feature type="compositionally biased region" description="Polar residues" evidence="3">
    <location>
        <begin position="242"/>
        <end position="259"/>
    </location>
</feature>
<sequence length="309" mass="35519">MATLLQMKGSQAEFEQLERLQSMLEQKNGEIEDLLVKVRQLEKFKTLYENMEECRANTSSKGGESEDGYYADLLQMKLDNSNKETETLKNELSLQRMKALYESQRVLEVERKLFTNERHLQACQSENMNLRVMLDELKMKYEPEELLKVTKIKKKREKIPVDATCEYLDSKNTSVDEAPLTHLPSKEEAKMTSGNLEQIDSSSRKQALEASPINIALQSVDKVVEPERERKRVKTKDDSVDTCASYSRSGSNFLTSSAPRLTTESRFEATEIEDKKENVITTKKKTQKKKYTTLYVSSKPTPETQCAQQ</sequence>
<evidence type="ECO:0000256" key="3">
    <source>
        <dbReference type="SAM" id="MobiDB-lite"/>
    </source>
</evidence>